<dbReference type="Gene3D" id="3.90.1300.10">
    <property type="entry name" value="Amidase signature (AS) domain"/>
    <property type="match status" value="1"/>
</dbReference>
<keyword evidence="3" id="KW-1185">Reference proteome</keyword>
<dbReference type="InterPro" id="IPR052739">
    <property type="entry name" value="FAAH2"/>
</dbReference>
<evidence type="ECO:0000259" key="1">
    <source>
        <dbReference type="Pfam" id="PF01425"/>
    </source>
</evidence>
<organism evidence="2 3">
    <name type="scientific">Phenylobacterium parvum</name>
    <dbReference type="NCBI Taxonomy" id="2201350"/>
    <lineage>
        <taxon>Bacteria</taxon>
        <taxon>Pseudomonadati</taxon>
        <taxon>Pseudomonadota</taxon>
        <taxon>Alphaproteobacteria</taxon>
        <taxon>Caulobacterales</taxon>
        <taxon>Caulobacteraceae</taxon>
        <taxon>Phenylobacterium</taxon>
    </lineage>
</organism>
<dbReference type="RefSeq" id="WP_110449737.1">
    <property type="nucleotide sequence ID" value="NZ_CP029479.1"/>
</dbReference>
<reference evidence="3" key="1">
    <citation type="submission" date="2018-05" db="EMBL/GenBank/DDBJ databases">
        <title>Genome sequencing of Phenylobacterium sp. HYN0004.</title>
        <authorList>
            <person name="Yi H."/>
            <person name="Baek C."/>
        </authorList>
    </citation>
    <scope>NUCLEOTIDE SEQUENCE [LARGE SCALE GENOMIC DNA]</scope>
    <source>
        <strain evidence="3">HYN0004</strain>
    </source>
</reference>
<dbReference type="InterPro" id="IPR036928">
    <property type="entry name" value="AS_sf"/>
</dbReference>
<dbReference type="GO" id="GO:0012505">
    <property type="term" value="C:endomembrane system"/>
    <property type="evidence" value="ECO:0007669"/>
    <property type="project" value="TreeGrafter"/>
</dbReference>
<dbReference type="Proteomes" id="UP000247763">
    <property type="component" value="Chromosome"/>
</dbReference>
<proteinExistence type="predicted"/>
<feature type="domain" description="Amidase" evidence="1">
    <location>
        <begin position="27"/>
        <end position="324"/>
    </location>
</feature>
<name>A0A2Z3I023_9CAUL</name>
<protein>
    <submittedName>
        <fullName evidence="2">Amidase</fullName>
    </submittedName>
</protein>
<dbReference type="InterPro" id="IPR023631">
    <property type="entry name" value="Amidase_dom"/>
</dbReference>
<dbReference type="KEGG" id="phb:HYN04_04965"/>
<dbReference type="AlphaFoldDB" id="A0A2Z3I023"/>
<evidence type="ECO:0000313" key="3">
    <source>
        <dbReference type="Proteomes" id="UP000247763"/>
    </source>
</evidence>
<accession>A0A2Z3I023</accession>
<dbReference type="PANTHER" id="PTHR43372:SF4">
    <property type="entry name" value="FATTY-ACID AMIDE HYDROLASE 2"/>
    <property type="match status" value="1"/>
</dbReference>
<gene>
    <name evidence="2" type="ORF">HYN04_04965</name>
</gene>
<dbReference type="SUPFAM" id="SSF75304">
    <property type="entry name" value="Amidase signature (AS) enzymes"/>
    <property type="match status" value="1"/>
</dbReference>
<dbReference type="OrthoDB" id="9814821at2"/>
<dbReference type="EMBL" id="CP029479">
    <property type="protein sequence ID" value="AWM77168.1"/>
    <property type="molecule type" value="Genomic_DNA"/>
</dbReference>
<sequence length="456" mass="47343">MIDLSTATATDALAALARGDVTSVGLLTAQLERVERFNPVLNAVVALDVDRAMADARTADETRRQGRLTGPLHGLPMTIKDIFATRGLVTTSGHAPLAGYTPEADAPAVAALRSAGAIVFGKTNLPEFGGDIQSYNDIHGLCRNPWNPERTAGGSSGGSGAALASGMTLLELGSDIGGSIRVPCHYNGVFGHKPTWNAVDRFGEGPRPPVWAHALMDLVVAGPMGRSVADIRLGLDVLTALTTGGIPGARLPPASPRAHSARGLRVAIHVENPAAPTSAACKAAVRTVGARLAAAGAIVSEPGLPGPDLGEQNGLYRELLSAAMSPDYAASHQDWKAADERRHRLRADYSRFFQDHDVLLAPIAPTPAFPHLTEGAMGGRKLNVDGVEVAYLRHLVWAGLATLPGLPATAVPVALSDEGLPIGLQVIGPLWGDMTTLAAAGLIETLNGGFRPPPGY</sequence>
<dbReference type="PANTHER" id="PTHR43372">
    <property type="entry name" value="FATTY-ACID AMIDE HYDROLASE"/>
    <property type="match status" value="1"/>
</dbReference>
<dbReference type="Pfam" id="PF01425">
    <property type="entry name" value="Amidase"/>
    <property type="match status" value="1"/>
</dbReference>
<evidence type="ECO:0000313" key="2">
    <source>
        <dbReference type="EMBL" id="AWM77168.1"/>
    </source>
</evidence>